<dbReference type="EMBL" id="JAMQOQ010000001">
    <property type="protein sequence ID" value="MDS0293323.1"/>
    <property type="molecule type" value="Genomic_DNA"/>
</dbReference>
<reference evidence="3 4" key="1">
    <citation type="submission" date="2022-06" db="EMBL/GenBank/DDBJ databases">
        <title>Halogeometricum sp. a new haloarchaeum isolate from saline soil.</title>
        <authorList>
            <person name="Strakova D."/>
            <person name="Galisteo C."/>
            <person name="Sanchez-Porro C."/>
            <person name="Ventosa A."/>
        </authorList>
    </citation>
    <scope>NUCLEOTIDE SEQUENCE [LARGE SCALE GENOMIC DNA]</scope>
    <source>
        <strain evidence="4">S3BR25-2</strain>
    </source>
</reference>
<feature type="transmembrane region" description="Helical" evidence="1">
    <location>
        <begin position="51"/>
        <end position="74"/>
    </location>
</feature>
<proteinExistence type="predicted"/>
<evidence type="ECO:0000313" key="4">
    <source>
        <dbReference type="Proteomes" id="UP001254813"/>
    </source>
</evidence>
<feature type="domain" description="DUF7322" evidence="2">
    <location>
        <begin position="44"/>
        <end position="98"/>
    </location>
</feature>
<dbReference type="Pfam" id="PF24008">
    <property type="entry name" value="DUF7322"/>
    <property type="match status" value="1"/>
</dbReference>
<evidence type="ECO:0000313" key="3">
    <source>
        <dbReference type="EMBL" id="MDS0293323.1"/>
    </source>
</evidence>
<keyword evidence="1" id="KW-0812">Transmembrane</keyword>
<evidence type="ECO:0000256" key="1">
    <source>
        <dbReference type="SAM" id="Phobius"/>
    </source>
</evidence>
<feature type="transmembrane region" description="Helical" evidence="1">
    <location>
        <begin position="80"/>
        <end position="97"/>
    </location>
</feature>
<keyword evidence="1" id="KW-0472">Membrane</keyword>
<keyword evidence="4" id="KW-1185">Reference proteome</keyword>
<keyword evidence="1" id="KW-1133">Transmembrane helix</keyword>
<organism evidence="3 4">
    <name type="scientific">Halogeometricum luteum</name>
    <dbReference type="NCBI Taxonomy" id="2950537"/>
    <lineage>
        <taxon>Archaea</taxon>
        <taxon>Methanobacteriati</taxon>
        <taxon>Methanobacteriota</taxon>
        <taxon>Stenosarchaea group</taxon>
        <taxon>Halobacteria</taxon>
        <taxon>Halobacteriales</taxon>
        <taxon>Haloferacaceae</taxon>
        <taxon>Halogeometricum</taxon>
    </lineage>
</organism>
<name>A0ABU2FZ63_9EURY</name>
<dbReference type="InterPro" id="IPR055746">
    <property type="entry name" value="DUF7322"/>
</dbReference>
<protein>
    <recommendedName>
        <fullName evidence="2">DUF7322 domain-containing protein</fullName>
    </recommendedName>
</protein>
<accession>A0ABU2FZ63</accession>
<dbReference type="RefSeq" id="WP_310927142.1">
    <property type="nucleotide sequence ID" value="NZ_JAMQOQ010000001.1"/>
</dbReference>
<comment type="caution">
    <text evidence="3">The sequence shown here is derived from an EMBL/GenBank/DDBJ whole genome shotgun (WGS) entry which is preliminary data.</text>
</comment>
<dbReference type="Proteomes" id="UP001254813">
    <property type="component" value="Unassembled WGS sequence"/>
</dbReference>
<evidence type="ECO:0000259" key="2">
    <source>
        <dbReference type="Pfam" id="PF24008"/>
    </source>
</evidence>
<sequence length="117" mass="12946">MSDDRDSVFDDVYPDEYRGPRARIPNVDVPKVDIPTTDSDAMSDSSITTLFVLHVVIWNAVLLCFSLGLMLIYFRQNGALGGQLLSVSLILALYGVYRWPRGEDGDGDSDDDGNDDN</sequence>
<gene>
    <name evidence="3" type="ORF">NDI79_03945</name>
</gene>